<dbReference type="RefSeq" id="WP_349541101.1">
    <property type="nucleotide sequence ID" value="NZ_JAOALG010000001.1"/>
</dbReference>
<evidence type="ECO:0000313" key="1">
    <source>
        <dbReference type="EMBL" id="MEQ5838268.1"/>
    </source>
</evidence>
<keyword evidence="2" id="KW-1185">Reference proteome</keyword>
<dbReference type="EMBL" id="JAOALG010000001">
    <property type="protein sequence ID" value="MEQ5838268.1"/>
    <property type="molecule type" value="Genomic_DNA"/>
</dbReference>
<comment type="caution">
    <text evidence="1">The sequence shown here is derived from an EMBL/GenBank/DDBJ whole genome shotgun (WGS) entry which is preliminary data.</text>
</comment>
<evidence type="ECO:0000313" key="2">
    <source>
        <dbReference type="Proteomes" id="UP001469089"/>
    </source>
</evidence>
<organism evidence="1 2">
    <name type="scientific">Paraburkholderia acidicola</name>
    <dbReference type="NCBI Taxonomy" id="1912599"/>
    <lineage>
        <taxon>Bacteria</taxon>
        <taxon>Pseudomonadati</taxon>
        <taxon>Pseudomonadota</taxon>
        <taxon>Betaproteobacteria</taxon>
        <taxon>Burkholderiales</taxon>
        <taxon>Burkholderiaceae</taxon>
        <taxon>Paraburkholderia</taxon>
    </lineage>
</organism>
<dbReference type="Proteomes" id="UP001469089">
    <property type="component" value="Unassembled WGS sequence"/>
</dbReference>
<accession>A0ABV1LG52</accession>
<sequence length="277" mass="31462">MTPETYKGILVEFDALVSHAFALCNRLTGHAIDGQHLAYVDTIFAKLICHGISLRRLSPTLEPSVPQELWDLPSACAVGRSLIEAYDTLAYIGAPQVSPSEREFRILLWDAHDQARRLTMLEKIGSIDARVDEIRQRFAVLSEQIKSHDCFANAPKDWQGRVVKGDPFRPIYLTQKDLNVAHGIDHDFYVTAEMFLSQYIHTFPFSIHQLMHARAGEPGAIQLASMPLRYAMPFIVKAIDNMKAIWPDVQGTLTDDLDRLMRQWRHVAEHGVKDMDQ</sequence>
<reference evidence="1 2" key="1">
    <citation type="journal article" date="2024" name="Chem. Sci.">
        <title>Discovery of a lagriamide polyketide by integrated genome mining, isotopic labeling, and untargeted metabolomics.</title>
        <authorList>
            <person name="Fergusson C.H."/>
            <person name="Saulog J."/>
            <person name="Paulo B.S."/>
            <person name="Wilson D.M."/>
            <person name="Liu D.Y."/>
            <person name="Morehouse N.J."/>
            <person name="Waterworth S."/>
            <person name="Barkei J."/>
            <person name="Gray C.A."/>
            <person name="Kwan J.C."/>
            <person name="Eustaquio A.S."/>
            <person name="Linington R.G."/>
        </authorList>
    </citation>
    <scope>NUCLEOTIDE SEQUENCE [LARGE SCALE GENOMIC DNA]</scope>
    <source>
        <strain evidence="1 2">RL17-338-BIF-B</strain>
    </source>
</reference>
<proteinExistence type="predicted"/>
<protein>
    <submittedName>
        <fullName evidence="1">Uncharacterized protein</fullName>
    </submittedName>
</protein>
<gene>
    <name evidence="1" type="ORF">N0A02_02290</name>
</gene>
<name>A0ABV1LG52_9BURK</name>